<gene>
    <name evidence="3" type="ORF">LIPSTDRAFT_30057</name>
</gene>
<dbReference type="STRING" id="675824.A0A1E3PYU1"/>
<dbReference type="Proteomes" id="UP000094385">
    <property type="component" value="Unassembled WGS sequence"/>
</dbReference>
<dbReference type="EMBL" id="KV454301">
    <property type="protein sequence ID" value="ODQ70072.1"/>
    <property type="molecule type" value="Genomic_DNA"/>
</dbReference>
<dbReference type="PANTHER" id="PTHR47524:SF1">
    <property type="entry name" value="20S RRNA ACCUMULATION PROTEIN 4"/>
    <property type="match status" value="1"/>
</dbReference>
<evidence type="ECO:0000259" key="2">
    <source>
        <dbReference type="Pfam" id="PF04194"/>
    </source>
</evidence>
<name>A0A1E3PYU1_LIPST</name>
<dbReference type="PANTHER" id="PTHR47524">
    <property type="entry name" value="20S RRNA ACCUMULATION PROTEIN 4"/>
    <property type="match status" value="1"/>
</dbReference>
<evidence type="ECO:0000313" key="3">
    <source>
        <dbReference type="EMBL" id="ODQ70072.1"/>
    </source>
</evidence>
<dbReference type="AlphaFoldDB" id="A0A1E3PYU1"/>
<dbReference type="Pfam" id="PF04194">
    <property type="entry name" value="PDCD2_C"/>
    <property type="match status" value="1"/>
</dbReference>
<feature type="region of interest" description="Disordered" evidence="1">
    <location>
        <begin position="126"/>
        <end position="149"/>
    </location>
</feature>
<organism evidence="3 4">
    <name type="scientific">Lipomyces starkeyi NRRL Y-11557</name>
    <dbReference type="NCBI Taxonomy" id="675824"/>
    <lineage>
        <taxon>Eukaryota</taxon>
        <taxon>Fungi</taxon>
        <taxon>Dikarya</taxon>
        <taxon>Ascomycota</taxon>
        <taxon>Saccharomycotina</taxon>
        <taxon>Lipomycetes</taxon>
        <taxon>Lipomycetales</taxon>
        <taxon>Lipomycetaceae</taxon>
        <taxon>Lipomyces</taxon>
    </lineage>
</organism>
<evidence type="ECO:0000313" key="4">
    <source>
        <dbReference type="Proteomes" id="UP000094385"/>
    </source>
</evidence>
<dbReference type="OrthoDB" id="443682at2759"/>
<feature type="region of interest" description="Disordered" evidence="1">
    <location>
        <begin position="165"/>
        <end position="192"/>
    </location>
</feature>
<reference evidence="3 4" key="1">
    <citation type="journal article" date="2016" name="Proc. Natl. Acad. Sci. U.S.A.">
        <title>Comparative genomics of biotechnologically important yeasts.</title>
        <authorList>
            <person name="Riley R."/>
            <person name="Haridas S."/>
            <person name="Wolfe K.H."/>
            <person name="Lopes M.R."/>
            <person name="Hittinger C.T."/>
            <person name="Goeker M."/>
            <person name="Salamov A.A."/>
            <person name="Wisecaver J.H."/>
            <person name="Long T.M."/>
            <person name="Calvey C.H."/>
            <person name="Aerts A.L."/>
            <person name="Barry K.W."/>
            <person name="Choi C."/>
            <person name="Clum A."/>
            <person name="Coughlan A.Y."/>
            <person name="Deshpande S."/>
            <person name="Douglass A.P."/>
            <person name="Hanson S.J."/>
            <person name="Klenk H.-P."/>
            <person name="LaButti K.M."/>
            <person name="Lapidus A."/>
            <person name="Lindquist E.A."/>
            <person name="Lipzen A.M."/>
            <person name="Meier-Kolthoff J.P."/>
            <person name="Ohm R.A."/>
            <person name="Otillar R.P."/>
            <person name="Pangilinan J.L."/>
            <person name="Peng Y."/>
            <person name="Rokas A."/>
            <person name="Rosa C.A."/>
            <person name="Scheuner C."/>
            <person name="Sibirny A.A."/>
            <person name="Slot J.C."/>
            <person name="Stielow J.B."/>
            <person name="Sun H."/>
            <person name="Kurtzman C.P."/>
            <person name="Blackwell M."/>
            <person name="Grigoriev I.V."/>
            <person name="Jeffries T.W."/>
        </authorList>
    </citation>
    <scope>NUCLEOTIDE SEQUENCE [LARGE SCALE GENOMIC DNA]</scope>
    <source>
        <strain evidence="3 4">NRRL Y-11557</strain>
    </source>
</reference>
<proteinExistence type="predicted"/>
<evidence type="ECO:0000256" key="1">
    <source>
        <dbReference type="SAM" id="MobiDB-lite"/>
    </source>
</evidence>
<keyword evidence="4" id="KW-1185">Reference proteome</keyword>
<feature type="domain" description="Programmed cell death protein 2 C-terminal" evidence="2">
    <location>
        <begin position="280"/>
        <end position="403"/>
    </location>
</feature>
<dbReference type="GO" id="GO:0005737">
    <property type="term" value="C:cytoplasm"/>
    <property type="evidence" value="ECO:0007669"/>
    <property type="project" value="InterPro"/>
</dbReference>
<protein>
    <recommendedName>
        <fullName evidence="2">Programmed cell death protein 2 C-terminal domain-containing protein</fullName>
    </recommendedName>
</protein>
<dbReference type="InterPro" id="IPR007320">
    <property type="entry name" value="PDCD2_C"/>
</dbReference>
<sequence length="407" mass="44948">MSSDDDYESDSDMSLDSHSVGGKTSVLLGYPDEPAGDTASAFDTRIGGLPIWLNPSSPPTLGLAKCKACESVMTLLLQAYAALENTLYERVIYVYACKDVGCRRRPGSVRAFRGIMRDEDKMRVVADKQKKEEERRNRKAAEAAERSRRQQADLGNVLFGDGFGDGANPFGGPGPSPESSVRAGATVDEVEQVSESLERTNIVVTHRPDAVILAPFEPWPPAEELESYNSWFLYVESEYLTNKAEQNINQRVEILASTSGSSNDGPDEWSALPESSSKIDSVFQNFADTVSDNPEQVVRYERKGSPLFYSKADEIGRLLINRNTGHYDNSLIPHCELCGSVRVFELQLMPYAIQVLEEGSGIDILNGMEWGTIIVGTCKNDCVPSMIDKNGVGYQEEWVGVQWEETK</sequence>
<dbReference type="GO" id="GO:0030490">
    <property type="term" value="P:maturation of SSU-rRNA"/>
    <property type="evidence" value="ECO:0007669"/>
    <property type="project" value="TreeGrafter"/>
</dbReference>
<accession>A0A1E3PYU1</accession>